<dbReference type="CDD" id="cd18808">
    <property type="entry name" value="SF1_C_Upf1"/>
    <property type="match status" value="1"/>
</dbReference>
<dbReference type="Proteomes" id="UP000184130">
    <property type="component" value="Unassembled WGS sequence"/>
</dbReference>
<dbReference type="AlphaFoldDB" id="A0A1M6SDA7"/>
<gene>
    <name evidence="4" type="ORF">SAMN05216463_103130</name>
</gene>
<dbReference type="GO" id="GO:0004386">
    <property type="term" value="F:helicase activity"/>
    <property type="evidence" value="ECO:0007669"/>
    <property type="project" value="UniProtKB-KW"/>
</dbReference>
<dbReference type="PANTHER" id="PTHR10887:SF495">
    <property type="entry name" value="HELICASE SENATAXIN ISOFORM X1-RELATED"/>
    <property type="match status" value="1"/>
</dbReference>
<evidence type="ECO:0000259" key="3">
    <source>
        <dbReference type="Pfam" id="PF13087"/>
    </source>
</evidence>
<sequence length="711" mass="81249">MYINPPLNDNTLALFEYSVRKVMSLGMMNETNTHAAWAALIFDYEKKSYMRSELMSKVKHDYSYYFSQDLQYSFEEEKIRENFPYLFGEDEELNLFELMSRALDAECTAQKDPRNQKRYKVSSCDRISTQEGQYIYKAQLIVDEGEDPHFTDGVSFIFLTKEAPYSCEVVEFDYANAILFFSSTRLIFVTSDCRVISDATMNTIALKKLLEELSEYNINKSYPLYKFLEGSTDKLKDIKHPPYPSYLEKYFVKDKSQFSAFKASLDKDITFIWGPPGTGKSYTLAAIIMALHSMPGERTAVCCLSNVAVDQLLSKVVKNITVEEPEMKRGEFYRAGRTQDELLLRTDFLFPDDAVSSKIRLMIKLYNKKLEGYRTTNQQFSNEAIEIKAQLKDAREELKEHTDYLINQVKVVFSTISNFVINPRLKDGLFDNLIVDEASMLAMPQLIALARNVSKRIILVGDFQQLSPITVAGIPVLKNNVFKLCGIDINHTNHPALRPLLNQRRSHPKLVEIINKPFYGGHLMTDNPKYNSIVARPPYSECVVGMCSVTEGMVRFTKGGTRQNFANSEAVMHLLDLYNEHEEDTFSIGVITPYTGQVSLLKALFSKREYSTDFQDRVKIGTVHTFQGSESDVIIFDMVDCSKFEKGKPYFGKIYANEQGEQLLNVAISRARHKLIVVCDPEYLKTSPGGSISDRSISIFNTLLKAQWTKI</sequence>
<dbReference type="RefSeq" id="WP_081373054.1">
    <property type="nucleotide sequence ID" value="NZ_FRBD01000003.1"/>
</dbReference>
<dbReference type="Pfam" id="PF13086">
    <property type="entry name" value="AAA_11"/>
    <property type="match status" value="2"/>
</dbReference>
<dbReference type="EMBL" id="FRBD01000003">
    <property type="protein sequence ID" value="SHK42764.1"/>
    <property type="molecule type" value="Genomic_DNA"/>
</dbReference>
<dbReference type="OrthoDB" id="9757917at2"/>
<evidence type="ECO:0000256" key="1">
    <source>
        <dbReference type="SAM" id="Coils"/>
    </source>
</evidence>
<dbReference type="Gene3D" id="3.40.50.300">
    <property type="entry name" value="P-loop containing nucleotide triphosphate hydrolases"/>
    <property type="match status" value="2"/>
</dbReference>
<name>A0A1M6SDA7_XYLRU</name>
<accession>A0A1M6SDA7</accession>
<keyword evidence="4" id="KW-0067">ATP-binding</keyword>
<dbReference type="InterPro" id="IPR041677">
    <property type="entry name" value="DNA2/NAM7_AAA_11"/>
</dbReference>
<dbReference type="InterPro" id="IPR041679">
    <property type="entry name" value="DNA2/NAM7-like_C"/>
</dbReference>
<keyword evidence="4" id="KW-0547">Nucleotide-binding</keyword>
<feature type="coiled-coil region" evidence="1">
    <location>
        <begin position="377"/>
        <end position="404"/>
    </location>
</feature>
<proteinExistence type="predicted"/>
<reference evidence="4 5" key="1">
    <citation type="submission" date="2016-11" db="EMBL/GenBank/DDBJ databases">
        <authorList>
            <person name="Jaros S."/>
            <person name="Januszkiewicz K."/>
            <person name="Wedrychowicz H."/>
        </authorList>
    </citation>
    <scope>NUCLEOTIDE SEQUENCE [LARGE SCALE GENOMIC DNA]</scope>
    <source>
        <strain evidence="4 5">KHT3</strain>
    </source>
</reference>
<dbReference type="SUPFAM" id="SSF52540">
    <property type="entry name" value="P-loop containing nucleoside triphosphate hydrolases"/>
    <property type="match status" value="1"/>
</dbReference>
<feature type="domain" description="DNA2/NAM7 helicase-like C-terminal" evidence="3">
    <location>
        <begin position="499"/>
        <end position="681"/>
    </location>
</feature>
<evidence type="ECO:0000259" key="2">
    <source>
        <dbReference type="Pfam" id="PF13086"/>
    </source>
</evidence>
<feature type="domain" description="DNA2/NAM7 helicase helicase" evidence="2">
    <location>
        <begin position="254"/>
        <end position="328"/>
    </location>
</feature>
<keyword evidence="1" id="KW-0175">Coiled coil</keyword>
<keyword evidence="4" id="KW-0347">Helicase</keyword>
<organism evidence="4 5">
    <name type="scientific">Xylanibacter ruminicola</name>
    <name type="common">Prevotella ruminicola</name>
    <dbReference type="NCBI Taxonomy" id="839"/>
    <lineage>
        <taxon>Bacteria</taxon>
        <taxon>Pseudomonadati</taxon>
        <taxon>Bacteroidota</taxon>
        <taxon>Bacteroidia</taxon>
        <taxon>Bacteroidales</taxon>
        <taxon>Prevotellaceae</taxon>
        <taxon>Xylanibacter</taxon>
    </lineage>
</organism>
<dbReference type="InterPro" id="IPR047187">
    <property type="entry name" value="SF1_C_Upf1"/>
</dbReference>
<keyword evidence="4" id="KW-0378">Hydrolase</keyword>
<dbReference type="InterPro" id="IPR045055">
    <property type="entry name" value="DNA2/NAM7-like"/>
</dbReference>
<protein>
    <submittedName>
        <fullName evidence="4">Superfamily I DNA and/or RNA helicase</fullName>
    </submittedName>
</protein>
<feature type="domain" description="DNA2/NAM7 helicase helicase" evidence="2">
    <location>
        <begin position="367"/>
        <end position="470"/>
    </location>
</feature>
<dbReference type="Pfam" id="PF13087">
    <property type="entry name" value="AAA_12"/>
    <property type="match status" value="1"/>
</dbReference>
<evidence type="ECO:0000313" key="4">
    <source>
        <dbReference type="EMBL" id="SHK42764.1"/>
    </source>
</evidence>
<dbReference type="InterPro" id="IPR027417">
    <property type="entry name" value="P-loop_NTPase"/>
</dbReference>
<evidence type="ECO:0000313" key="5">
    <source>
        <dbReference type="Proteomes" id="UP000184130"/>
    </source>
</evidence>
<dbReference type="PANTHER" id="PTHR10887">
    <property type="entry name" value="DNA2/NAM7 HELICASE FAMILY"/>
    <property type="match status" value="1"/>
</dbReference>